<dbReference type="InterPro" id="IPR003959">
    <property type="entry name" value="ATPase_AAA_core"/>
</dbReference>
<dbReference type="SMART" id="SM00382">
    <property type="entry name" value="AAA"/>
    <property type="match status" value="1"/>
</dbReference>
<gene>
    <name evidence="5" type="ORF">ENR15_08805</name>
</gene>
<dbReference type="Pfam" id="PF00004">
    <property type="entry name" value="AAA"/>
    <property type="match status" value="1"/>
</dbReference>
<evidence type="ECO:0000313" key="5">
    <source>
        <dbReference type="EMBL" id="HGG00732.1"/>
    </source>
</evidence>
<protein>
    <submittedName>
        <fullName evidence="5">AAA family ATPase</fullName>
    </submittedName>
</protein>
<comment type="caution">
    <text evidence="5">The sequence shown here is derived from an EMBL/GenBank/DDBJ whole genome shotgun (WGS) entry which is preliminary data.</text>
</comment>
<dbReference type="PANTHER" id="PTHR23073">
    <property type="entry name" value="26S PROTEASOME REGULATORY SUBUNIT"/>
    <property type="match status" value="1"/>
</dbReference>
<evidence type="ECO:0000256" key="3">
    <source>
        <dbReference type="ARBA" id="ARBA00022840"/>
    </source>
</evidence>
<evidence type="ECO:0000256" key="1">
    <source>
        <dbReference type="ARBA" id="ARBA00006914"/>
    </source>
</evidence>
<sequence length="298" mass="33359">MKYEIVRDKKESGGKDGASGLIETPQWTLGEIALSKTTLEQIEEMIAYVKNKEKLLYAWEFNRFLKTGKGLSINFFGPPGTGKSITAEAIAQKLGTNIIKVNYGELESELVGRTSKNLSKVFQDAENNQSLLFFDEADAVLSKRISNLSQAADHGVNSAKSTLLTLMDKFNGVIIFATNLFENYDEAFLRRIIFNVEFPIPDQEMRTQLWEFHLSKNVPRNITYERAAEISDGLCGGDIRNITIKLGLKLLAGKANIVDEALINAQINNYKLIKLRHKKINPTEIVVEDAPSSDLPEE</sequence>
<organism evidence="5">
    <name type="scientific">Planktothricoides sp. SpSt-374</name>
    <dbReference type="NCBI Taxonomy" id="2282167"/>
    <lineage>
        <taxon>Bacteria</taxon>
        <taxon>Bacillati</taxon>
        <taxon>Cyanobacteriota</taxon>
        <taxon>Cyanophyceae</taxon>
        <taxon>Oscillatoriophycideae</taxon>
        <taxon>Oscillatoriales</taxon>
        <taxon>Oscillatoriaceae</taxon>
        <taxon>Planktothricoides</taxon>
    </lineage>
</organism>
<name>A0A7C3VGE9_9CYAN</name>
<keyword evidence="3" id="KW-0067">ATP-binding</keyword>
<dbReference type="Gene3D" id="3.40.50.300">
    <property type="entry name" value="P-loop containing nucleotide triphosphate hydrolases"/>
    <property type="match status" value="1"/>
</dbReference>
<accession>A0A7C3VGE9</accession>
<dbReference type="GO" id="GO:0005524">
    <property type="term" value="F:ATP binding"/>
    <property type="evidence" value="ECO:0007669"/>
    <property type="project" value="UniProtKB-KW"/>
</dbReference>
<reference evidence="5" key="1">
    <citation type="journal article" date="2020" name="mSystems">
        <title>Genome- and Community-Level Interaction Insights into Carbon Utilization and Element Cycling Functions of Hydrothermarchaeota in Hydrothermal Sediment.</title>
        <authorList>
            <person name="Zhou Z."/>
            <person name="Liu Y."/>
            <person name="Xu W."/>
            <person name="Pan J."/>
            <person name="Luo Z.H."/>
            <person name="Li M."/>
        </authorList>
    </citation>
    <scope>NUCLEOTIDE SEQUENCE [LARGE SCALE GENOMIC DNA]</scope>
    <source>
        <strain evidence="5">SpSt-374</strain>
    </source>
</reference>
<evidence type="ECO:0000256" key="2">
    <source>
        <dbReference type="ARBA" id="ARBA00022741"/>
    </source>
</evidence>
<feature type="domain" description="AAA+ ATPase" evidence="4">
    <location>
        <begin position="69"/>
        <end position="204"/>
    </location>
</feature>
<dbReference type="InterPro" id="IPR003593">
    <property type="entry name" value="AAA+_ATPase"/>
</dbReference>
<dbReference type="InterPro" id="IPR050221">
    <property type="entry name" value="26S_Proteasome_ATPase"/>
</dbReference>
<dbReference type="AlphaFoldDB" id="A0A7C3VGE9"/>
<comment type="similarity">
    <text evidence="1">Belongs to the AAA ATPase family.</text>
</comment>
<dbReference type="EMBL" id="DSPX01000086">
    <property type="protein sequence ID" value="HGG00732.1"/>
    <property type="molecule type" value="Genomic_DNA"/>
</dbReference>
<dbReference type="GO" id="GO:0016887">
    <property type="term" value="F:ATP hydrolysis activity"/>
    <property type="evidence" value="ECO:0007669"/>
    <property type="project" value="InterPro"/>
</dbReference>
<dbReference type="SUPFAM" id="SSF52540">
    <property type="entry name" value="P-loop containing nucleoside triphosphate hydrolases"/>
    <property type="match status" value="1"/>
</dbReference>
<proteinExistence type="inferred from homology"/>
<keyword evidence="2" id="KW-0547">Nucleotide-binding</keyword>
<evidence type="ECO:0000259" key="4">
    <source>
        <dbReference type="SMART" id="SM00382"/>
    </source>
</evidence>
<dbReference type="InterPro" id="IPR027417">
    <property type="entry name" value="P-loop_NTPase"/>
</dbReference>